<dbReference type="PANTHER" id="PTHR33116">
    <property type="entry name" value="REVERSE TRANSCRIPTASE ZINC-BINDING DOMAIN-CONTAINING PROTEIN-RELATED-RELATED"/>
    <property type="match status" value="1"/>
</dbReference>
<name>A0AAE0ALH1_9ROSI</name>
<reference evidence="1" key="1">
    <citation type="journal article" date="2023" name="Plant J.">
        <title>Genome sequences and population genomics provide insights into the demographic history, inbreeding, and mutation load of two 'living fossil' tree species of Dipteronia.</title>
        <authorList>
            <person name="Feng Y."/>
            <person name="Comes H.P."/>
            <person name="Chen J."/>
            <person name="Zhu S."/>
            <person name="Lu R."/>
            <person name="Zhang X."/>
            <person name="Li P."/>
            <person name="Qiu J."/>
            <person name="Olsen K.M."/>
            <person name="Qiu Y."/>
        </authorList>
    </citation>
    <scope>NUCLEOTIDE SEQUENCE</scope>
    <source>
        <strain evidence="1">NBL</strain>
    </source>
</reference>
<organism evidence="1 2">
    <name type="scientific">Dipteronia sinensis</name>
    <dbReference type="NCBI Taxonomy" id="43782"/>
    <lineage>
        <taxon>Eukaryota</taxon>
        <taxon>Viridiplantae</taxon>
        <taxon>Streptophyta</taxon>
        <taxon>Embryophyta</taxon>
        <taxon>Tracheophyta</taxon>
        <taxon>Spermatophyta</taxon>
        <taxon>Magnoliopsida</taxon>
        <taxon>eudicotyledons</taxon>
        <taxon>Gunneridae</taxon>
        <taxon>Pentapetalae</taxon>
        <taxon>rosids</taxon>
        <taxon>malvids</taxon>
        <taxon>Sapindales</taxon>
        <taxon>Sapindaceae</taxon>
        <taxon>Hippocastanoideae</taxon>
        <taxon>Acereae</taxon>
        <taxon>Dipteronia</taxon>
    </lineage>
</organism>
<protein>
    <recommendedName>
        <fullName evidence="3">Reverse transcriptase domain-containing protein</fullName>
    </recommendedName>
</protein>
<comment type="caution">
    <text evidence="1">The sequence shown here is derived from an EMBL/GenBank/DDBJ whole genome shotgun (WGS) entry which is preliminary data.</text>
</comment>
<dbReference type="EMBL" id="JANJYJ010000004">
    <property type="protein sequence ID" value="KAK3219672.1"/>
    <property type="molecule type" value="Genomic_DNA"/>
</dbReference>
<dbReference type="AlphaFoldDB" id="A0AAE0ALH1"/>
<proteinExistence type="predicted"/>
<accession>A0AAE0ALH1</accession>
<sequence length="385" mass="44460">MKEAVRGWRGCKVKGLNGKTLFSKLKASKVFMKKWLSSNRDNTSTKKVCEDRIGAVDSKAEREGWTDTLRKERTEILSGLWTAVRREGQKWRQRVKWLKEGASFGDAAVHVSHLQFADDTIIFLEPEEEYLRNFKRILRCFELAAGLRINFHKSCVVKVGKKGLSDDGWAEVFGCNKAELPITYFGFPLDGRPTENAFWRPLLHRIEGSKRNRGLGIGKMAVKNKSLLAKWIWRFGSENSSLWRRVICAKYGVLLDNLFWDWKASRSASFFVKAVGSLLEIGSMSEKVLKDGLKVVIGSGNKADFWNDRYGFDLTLNIACPRIYALALNKNGRVADYRKWDGLRWEWEVKMRRPVFDWEKNQMAVLLNLLECLKIRRHISDVLAW</sequence>
<keyword evidence="2" id="KW-1185">Reference proteome</keyword>
<evidence type="ECO:0000313" key="1">
    <source>
        <dbReference type="EMBL" id="KAK3219672.1"/>
    </source>
</evidence>
<gene>
    <name evidence="1" type="ORF">Dsin_013642</name>
</gene>
<evidence type="ECO:0000313" key="2">
    <source>
        <dbReference type="Proteomes" id="UP001281410"/>
    </source>
</evidence>
<evidence type="ECO:0008006" key="3">
    <source>
        <dbReference type="Google" id="ProtNLM"/>
    </source>
</evidence>
<dbReference type="PANTHER" id="PTHR33116:SF75">
    <property type="entry name" value="RIBONUCLEASE H PROTEIN"/>
    <property type="match status" value="1"/>
</dbReference>
<dbReference type="Proteomes" id="UP001281410">
    <property type="component" value="Unassembled WGS sequence"/>
</dbReference>